<dbReference type="EMBL" id="JAUHHV010000007">
    <property type="protein sequence ID" value="KAK1417671.1"/>
    <property type="molecule type" value="Genomic_DNA"/>
</dbReference>
<gene>
    <name evidence="2" type="ORF">QVD17_26804</name>
</gene>
<dbReference type="GO" id="GO:0005634">
    <property type="term" value="C:nucleus"/>
    <property type="evidence" value="ECO:0007669"/>
    <property type="project" value="UniProtKB-ARBA"/>
</dbReference>
<comment type="caution">
    <text evidence="2">The sequence shown here is derived from an EMBL/GenBank/DDBJ whole genome shotgun (WGS) entry which is preliminary data.</text>
</comment>
<dbReference type="PANTHER" id="PTHR46835:SF3">
    <property type="entry name" value="BASIC-LEUCINE ZIPPER (BZIP) TRANSCRIPTION FACTOR FAMILY PROTEIN"/>
    <property type="match status" value="1"/>
</dbReference>
<name>A0AAD8KAR7_TARER</name>
<organism evidence="2 3">
    <name type="scientific">Tagetes erecta</name>
    <name type="common">African marigold</name>
    <dbReference type="NCBI Taxonomy" id="13708"/>
    <lineage>
        <taxon>Eukaryota</taxon>
        <taxon>Viridiplantae</taxon>
        <taxon>Streptophyta</taxon>
        <taxon>Embryophyta</taxon>
        <taxon>Tracheophyta</taxon>
        <taxon>Spermatophyta</taxon>
        <taxon>Magnoliopsida</taxon>
        <taxon>eudicotyledons</taxon>
        <taxon>Gunneridae</taxon>
        <taxon>Pentapetalae</taxon>
        <taxon>asterids</taxon>
        <taxon>campanulids</taxon>
        <taxon>Asterales</taxon>
        <taxon>Asteraceae</taxon>
        <taxon>Asteroideae</taxon>
        <taxon>Heliantheae alliance</taxon>
        <taxon>Tageteae</taxon>
        <taxon>Tagetes</taxon>
    </lineage>
</organism>
<keyword evidence="3" id="KW-1185">Reference proteome</keyword>
<dbReference type="PANTHER" id="PTHR46835">
    <property type="entry name" value="BASIC-LEUCINE ZIPPER (BZIP) TRANSCRIPTION FACTOR FAMILY PROTEIN-RELATED"/>
    <property type="match status" value="1"/>
</dbReference>
<proteinExistence type="predicted"/>
<sequence>MLLMGYKNKRPINSNLQTTKTLTFELSKPSTIFIHINDTQQNSRLKEEEKANHNIADNCDLCMENSKGSFTMRNVYNKKHYSLPPKSPNPSIAPFYSNYGSDTLNGSKGMIRKHQRTSSEILMMEEQPSWLDDLLDEPETPVKTTHKRSSSMYIESANANTEHAANVLRNMHPASSWASQQKQVCVSPQTASRCTLVQEVSRTKSATNERQNTVDCCTEEKCFKQQFGQHSRVRKLQYIAELERNVQALEAEGCEVSGELKFLNQKSLILTMENKALKQRLENLAQEQLIKYLEHEVLERELRRLTTLYKQQKQPLVGRI</sequence>
<keyword evidence="1" id="KW-0175">Coiled coil</keyword>
<dbReference type="CDD" id="cd14703">
    <property type="entry name" value="bZIP_plant_RF2"/>
    <property type="match status" value="1"/>
</dbReference>
<evidence type="ECO:0000313" key="2">
    <source>
        <dbReference type="EMBL" id="KAK1417671.1"/>
    </source>
</evidence>
<evidence type="ECO:0000256" key="1">
    <source>
        <dbReference type="SAM" id="Coils"/>
    </source>
</evidence>
<accession>A0AAD8KAR7</accession>
<dbReference type="InterPro" id="IPR044759">
    <property type="entry name" value="bZIP_RF2"/>
</dbReference>
<evidence type="ECO:0000313" key="3">
    <source>
        <dbReference type="Proteomes" id="UP001229421"/>
    </source>
</evidence>
<evidence type="ECO:0008006" key="4">
    <source>
        <dbReference type="Google" id="ProtNLM"/>
    </source>
</evidence>
<protein>
    <recommendedName>
        <fullName evidence="4">BZIP domain-containing protein</fullName>
    </recommendedName>
</protein>
<dbReference type="AlphaFoldDB" id="A0AAD8KAR7"/>
<dbReference type="InterPro" id="IPR044797">
    <property type="entry name" value="At4g06598-like"/>
</dbReference>
<reference evidence="2" key="1">
    <citation type="journal article" date="2023" name="bioRxiv">
        <title>Improved chromosome-level genome assembly for marigold (Tagetes erecta).</title>
        <authorList>
            <person name="Jiang F."/>
            <person name="Yuan L."/>
            <person name="Wang S."/>
            <person name="Wang H."/>
            <person name="Xu D."/>
            <person name="Wang A."/>
            <person name="Fan W."/>
        </authorList>
    </citation>
    <scope>NUCLEOTIDE SEQUENCE</scope>
    <source>
        <strain evidence="2">WSJ</strain>
        <tissue evidence="2">Leaf</tissue>
    </source>
</reference>
<feature type="coiled-coil region" evidence="1">
    <location>
        <begin position="232"/>
        <end position="287"/>
    </location>
</feature>
<dbReference type="Proteomes" id="UP001229421">
    <property type="component" value="Unassembled WGS sequence"/>
</dbReference>
<dbReference type="GO" id="GO:0003700">
    <property type="term" value="F:DNA-binding transcription factor activity"/>
    <property type="evidence" value="ECO:0007669"/>
    <property type="project" value="InterPro"/>
</dbReference>